<feature type="region of interest" description="Disordered" evidence="1">
    <location>
        <begin position="1116"/>
        <end position="1140"/>
    </location>
</feature>
<reference evidence="4 5" key="1">
    <citation type="submission" date="2024-01" db="EMBL/GenBank/DDBJ databases">
        <title>Pedobacter sp. nov., isolated from fresh soil.</title>
        <authorList>
            <person name="Le N.T.T."/>
        </authorList>
    </citation>
    <scope>NUCLEOTIDE SEQUENCE [LARGE SCALE GENOMIC DNA]</scope>
    <source>
        <strain evidence="4 5">KR3-3</strain>
    </source>
</reference>
<evidence type="ECO:0000313" key="4">
    <source>
        <dbReference type="EMBL" id="MEE1943828.1"/>
    </source>
</evidence>
<dbReference type="EMBL" id="JAZDQT010000001">
    <property type="protein sequence ID" value="MEE1943828.1"/>
    <property type="molecule type" value="Genomic_DNA"/>
</dbReference>
<keyword evidence="5" id="KW-1185">Reference proteome</keyword>
<dbReference type="Pfam" id="PF20041">
    <property type="entry name" value="DUF6443"/>
    <property type="match status" value="1"/>
</dbReference>
<evidence type="ECO:0000256" key="1">
    <source>
        <dbReference type="SAM" id="MobiDB-lite"/>
    </source>
</evidence>
<proteinExistence type="predicted"/>
<dbReference type="InterPro" id="IPR045619">
    <property type="entry name" value="DUF6443"/>
</dbReference>
<name>A0ABU7I304_9SPHI</name>
<keyword evidence="2" id="KW-0732">Signal</keyword>
<dbReference type="InterPro" id="IPR050708">
    <property type="entry name" value="T6SS_VgrG/RHS"/>
</dbReference>
<dbReference type="PANTHER" id="PTHR32305:SF15">
    <property type="entry name" value="PROTEIN RHSA-RELATED"/>
    <property type="match status" value="1"/>
</dbReference>
<feature type="domain" description="DUF6443" evidence="3">
    <location>
        <begin position="91"/>
        <end position="218"/>
    </location>
</feature>
<gene>
    <name evidence="4" type="ORF">VRU48_01835</name>
</gene>
<organism evidence="4 5">
    <name type="scientific">Pedobacter albus</name>
    <dbReference type="NCBI Taxonomy" id="3113905"/>
    <lineage>
        <taxon>Bacteria</taxon>
        <taxon>Pseudomonadati</taxon>
        <taxon>Bacteroidota</taxon>
        <taxon>Sphingobacteriia</taxon>
        <taxon>Sphingobacteriales</taxon>
        <taxon>Sphingobacteriaceae</taxon>
        <taxon>Pedobacter</taxon>
    </lineage>
</organism>
<accession>A0ABU7I304</accession>
<dbReference type="Gene3D" id="2.180.10.10">
    <property type="entry name" value="RHS repeat-associated core"/>
    <property type="match status" value="1"/>
</dbReference>
<dbReference type="PANTHER" id="PTHR32305">
    <property type="match status" value="1"/>
</dbReference>
<dbReference type="RefSeq" id="WP_330106228.1">
    <property type="nucleotide sequence ID" value="NZ_JAZDQT010000001.1"/>
</dbReference>
<dbReference type="NCBIfam" id="TIGR03696">
    <property type="entry name" value="Rhs_assc_core"/>
    <property type="match status" value="1"/>
</dbReference>
<feature type="chain" id="PRO_5047416862" evidence="2">
    <location>
        <begin position="21"/>
        <end position="1155"/>
    </location>
</feature>
<dbReference type="Proteomes" id="UP001336835">
    <property type="component" value="Unassembled WGS sequence"/>
</dbReference>
<dbReference type="InterPro" id="IPR022385">
    <property type="entry name" value="Rhs_assc_core"/>
</dbReference>
<evidence type="ECO:0000259" key="3">
    <source>
        <dbReference type="Pfam" id="PF20041"/>
    </source>
</evidence>
<feature type="signal peptide" evidence="2">
    <location>
        <begin position="1"/>
        <end position="20"/>
    </location>
</feature>
<evidence type="ECO:0000256" key="2">
    <source>
        <dbReference type="SAM" id="SignalP"/>
    </source>
</evidence>
<sequence>MKNTRLFLLASLLLSGTAMAQQHITLSGYSGQTEIKATGSVTLADGFQVPYGSSVRIFTGASFQLCNPLASSPSANQNYVLSRVFKIAGVNSANINAQRNVCEENQTVQYIDGLGRPLQTVTVQGSPSFADVVQPIVYDALGREAVKYQPYTIASNGGAYRPSAVAEQLGFYAGQPVGSSIKQTSQPFSQTVFEASPLNRVLEQGAPGAPWQPYSASIAGSGHTAKPGYAISDATDAVKLWTISVSGAATTANYQPGTLYKTVSKDENWTSGKVGTVEEFKDMEGRVVLKKVWETESVALSTQYLYDDMGSLRYVLPPAVMVNSFMEVDDIFKGYIYGYHYDGRRRIIEKKIPGKDWEYLIYNKLDHLVLTQDGNQRINNQWSYTKYDAMSRLVSSGIYTDNVNTTRLSLQGVLNEQINLWETRADAEYNEVSFPQLGIEQLTINYYDNYDFTGNSFGQPSGMQALSMHTKGLLTGTKTKILGTDIFMLTVNYYDLEGRIVQTKSDNHLGGIDILDNTWSFTGELTANVRTHSTPHPFGGPTGATTIISNRYDYDHMGRKLSTIESINGQNEVVLNKFDYNELGQLKQKNLHSTDGTSFLQATTFAYNERGWMKNSTSDQFSMQLNYEDGTIPQFNGNIANQQWGIGSSLPNNFTYSYDKLNRLISGTSSGAIVLNETIAYDVMGNIDKLNRDGTGDKKYYYYDNSNRLRYVDGVTGVYSYDYNGNAIFDGRNGVQISYNQFNLPVGISKIGLDLVYTYDASGVKLRKEDSATETEINYVKGIQYNLGDIDFIQTEEGVARNNNGTYNYEYNLTDHLGNVRATFYKNPTTGQLEILQRDDYYAFGLRKSAQSGNNKYLYNGKELQEELEQYDYGARFYDPVIARWNVIDPLAEKMRRYSPYNYAFNNPIRFVDPDGMGPTDWVKSGNTWMWDANITSAEQAAEAGYSDYKAPGSVINSAKIGPDGAVGNILLGDGVATYIRNETSEAKSSGLWDSFVSWLGSFKSKDGELGSGWHMFNNSNGMGEDPDAHLKPNAKKVDNLGDISGLLSYGGQLRTNNAPMKFINPLDIFGAADNASQGALLKYLTTQAGASSDTSVLTNLVVDDTRLDTLPHDQWEKKSKAGGSGSALYRNPDGTLTRTPKVVQVNGKLSVRDK</sequence>
<comment type="caution">
    <text evidence="4">The sequence shown here is derived from an EMBL/GenBank/DDBJ whole genome shotgun (WGS) entry which is preliminary data.</text>
</comment>
<protein>
    <submittedName>
        <fullName evidence="4">DUF6443 domain-containing protein</fullName>
    </submittedName>
</protein>
<evidence type="ECO:0000313" key="5">
    <source>
        <dbReference type="Proteomes" id="UP001336835"/>
    </source>
</evidence>